<feature type="transmembrane region" description="Helical" evidence="8">
    <location>
        <begin position="131"/>
        <end position="151"/>
    </location>
</feature>
<gene>
    <name evidence="9" type="primary">NIT16</name>
    <name evidence="9" type="ORF">I7I52_12398</name>
</gene>
<dbReference type="EMBL" id="JAEVHI010000006">
    <property type="protein sequence ID" value="KAG5288797.1"/>
    <property type="molecule type" value="Genomic_DNA"/>
</dbReference>
<name>A0A8H8CT50_AJECA</name>
<dbReference type="PANTHER" id="PTHR20772:SF2">
    <property type="entry name" value="PROTEIN FMP42"/>
    <property type="match status" value="1"/>
</dbReference>
<keyword evidence="4 8" id="KW-0812">Transmembrane</keyword>
<feature type="transmembrane region" description="Helical" evidence="8">
    <location>
        <begin position="468"/>
        <end position="491"/>
    </location>
</feature>
<dbReference type="Pfam" id="PF07690">
    <property type="entry name" value="MFS_1"/>
    <property type="match status" value="1"/>
</dbReference>
<keyword evidence="5 8" id="KW-1133">Transmembrane helix</keyword>
<organism evidence="9 10">
    <name type="scientific">Ajellomyces capsulatus</name>
    <name type="common">Darling's disease fungus</name>
    <name type="synonym">Histoplasma capsulatum</name>
    <dbReference type="NCBI Taxonomy" id="5037"/>
    <lineage>
        <taxon>Eukaryota</taxon>
        <taxon>Fungi</taxon>
        <taxon>Dikarya</taxon>
        <taxon>Ascomycota</taxon>
        <taxon>Pezizomycotina</taxon>
        <taxon>Eurotiomycetes</taxon>
        <taxon>Eurotiomycetidae</taxon>
        <taxon>Onygenales</taxon>
        <taxon>Ajellomycetaceae</taxon>
        <taxon>Histoplasma</taxon>
    </lineage>
</organism>
<feature type="region of interest" description="Disordered" evidence="7">
    <location>
        <begin position="631"/>
        <end position="670"/>
    </location>
</feature>
<sequence>MSLNRVTSLESWEFHPSSFHQRERPRQEHADSHAPPEDAGGDDTFPNSSTLLIPVVSRGSQNAVMRKLNFNPAAGPAWTHAGVDSEDDQECGRSQPSVSDEDSALILTDGDWEPDTLAAFEVPKWKRVAQVFVAVLYCVLSAGVIFGYAALKPILIEEGVYRNRCTKEELENGERLCYNQDLRLNFMFTLAAVATNICALPAGTILDTFGPRFSGSVGSIFIASGSLCLGLASLLPFDTYIAGYFLLAIGGPFVFISAFQLSNTFPAHSGLILAILTGAFDSSSALFLLFRIIHGGFFTLRNLFLLYLIVPTFIFISQILLMPSSSYKTAGELIQQVDDVMAEHTADISEDGAVITPEQEQQLKNRTAKRKKIISNILELLGSNDPPNITTSPSEPPRSPKPPNGAHKPDSIWGVLHMASALQQTRSPYFILMSIFTALQMLRVNYFISTIDIQYEYLLSSTQLAQHVNSLFDISLPAAGIVAIPFVGLILDRTSTITILATLVGYSTLIGILGCIPHSLSAAYANIILFTLYRPFYYSSISDFAAKVFGFQTFGKVYGLMICLAGLGNFLQVPLDVLTLKLFRRNPIPMNILLTIVVFVAGGLLVLFVWWQGRERMGIVDVIVENGELGEQPRGGVPGGHSNKDNNRTVRKRGSGNETQNHTYIRDDRDGEWGERDRLVAVSRSGGVNGNTRAYGAIRDG</sequence>
<feature type="compositionally biased region" description="Basic and acidic residues" evidence="7">
    <location>
        <begin position="20"/>
        <end position="36"/>
    </location>
</feature>
<feature type="transmembrane region" description="Helical" evidence="8">
    <location>
        <begin position="553"/>
        <end position="571"/>
    </location>
</feature>
<evidence type="ECO:0000256" key="4">
    <source>
        <dbReference type="ARBA" id="ARBA00022692"/>
    </source>
</evidence>
<feature type="transmembrane region" description="Helical" evidence="8">
    <location>
        <begin position="241"/>
        <end position="259"/>
    </location>
</feature>
<feature type="transmembrane region" description="Helical" evidence="8">
    <location>
        <begin position="503"/>
        <end position="533"/>
    </location>
</feature>
<feature type="transmembrane region" description="Helical" evidence="8">
    <location>
        <begin position="304"/>
        <end position="322"/>
    </location>
</feature>
<feature type="transmembrane region" description="Helical" evidence="8">
    <location>
        <begin position="213"/>
        <end position="235"/>
    </location>
</feature>
<feature type="transmembrane region" description="Helical" evidence="8">
    <location>
        <begin position="186"/>
        <end position="206"/>
    </location>
</feature>
<evidence type="ECO:0000256" key="2">
    <source>
        <dbReference type="ARBA" id="ARBA00006595"/>
    </source>
</evidence>
<comment type="caution">
    <text evidence="9">The sequence shown here is derived from an EMBL/GenBank/DDBJ whole genome shotgun (WGS) entry which is preliminary data.</text>
</comment>
<keyword evidence="6 8" id="KW-0472">Membrane</keyword>
<feature type="transmembrane region" description="Helical" evidence="8">
    <location>
        <begin position="429"/>
        <end position="448"/>
    </location>
</feature>
<feature type="region of interest" description="Disordered" evidence="7">
    <location>
        <begin position="382"/>
        <end position="407"/>
    </location>
</feature>
<dbReference type="PANTHER" id="PTHR20772">
    <property type="entry name" value="PROTEIN FMP42"/>
    <property type="match status" value="1"/>
</dbReference>
<dbReference type="SUPFAM" id="SSF103473">
    <property type="entry name" value="MFS general substrate transporter"/>
    <property type="match status" value="1"/>
</dbReference>
<dbReference type="VEuPathDB" id="FungiDB:I7I52_12398"/>
<dbReference type="GO" id="GO:0000329">
    <property type="term" value="C:fungal-type vacuole membrane"/>
    <property type="evidence" value="ECO:0007669"/>
    <property type="project" value="TreeGrafter"/>
</dbReference>
<evidence type="ECO:0000256" key="5">
    <source>
        <dbReference type="ARBA" id="ARBA00022989"/>
    </source>
</evidence>
<evidence type="ECO:0000313" key="10">
    <source>
        <dbReference type="Proteomes" id="UP000670092"/>
    </source>
</evidence>
<keyword evidence="3" id="KW-0813">Transport</keyword>
<evidence type="ECO:0000256" key="1">
    <source>
        <dbReference type="ARBA" id="ARBA00004141"/>
    </source>
</evidence>
<dbReference type="InterPro" id="IPR036259">
    <property type="entry name" value="MFS_trans_sf"/>
</dbReference>
<dbReference type="Gene3D" id="1.20.1250.20">
    <property type="entry name" value="MFS general substrate transporter like domains"/>
    <property type="match status" value="1"/>
</dbReference>
<evidence type="ECO:0000256" key="8">
    <source>
        <dbReference type="SAM" id="Phobius"/>
    </source>
</evidence>
<evidence type="ECO:0000256" key="7">
    <source>
        <dbReference type="SAM" id="MobiDB-lite"/>
    </source>
</evidence>
<proteinExistence type="inferred from homology"/>
<evidence type="ECO:0000256" key="6">
    <source>
        <dbReference type="ARBA" id="ARBA00023136"/>
    </source>
</evidence>
<dbReference type="OrthoDB" id="330047at2759"/>
<accession>A0A8H8CT50</accession>
<dbReference type="GO" id="GO:0022857">
    <property type="term" value="F:transmembrane transporter activity"/>
    <property type="evidence" value="ECO:0007669"/>
    <property type="project" value="InterPro"/>
</dbReference>
<comment type="subcellular location">
    <subcellularLocation>
        <location evidence="1">Membrane</location>
        <topology evidence="1">Multi-pass membrane protein</topology>
    </subcellularLocation>
</comment>
<reference evidence="9 10" key="1">
    <citation type="submission" date="2021-01" db="EMBL/GenBank/DDBJ databases">
        <title>Chromosome-level genome assembly of a human fungal pathogen reveals clustering of transcriptionally co-regulated genes.</title>
        <authorList>
            <person name="Voorhies M."/>
            <person name="Cohen S."/>
            <person name="Shea T.P."/>
            <person name="Petrus S."/>
            <person name="Munoz J.F."/>
            <person name="Poplawski S."/>
            <person name="Goldman W.E."/>
            <person name="Michael T."/>
            <person name="Cuomo C.A."/>
            <person name="Sil A."/>
            <person name="Beyhan S."/>
        </authorList>
    </citation>
    <scope>NUCLEOTIDE SEQUENCE [LARGE SCALE GENOMIC DNA]</scope>
    <source>
        <strain evidence="9 10">G184AR</strain>
    </source>
</reference>
<dbReference type="InterPro" id="IPR011701">
    <property type="entry name" value="MFS"/>
</dbReference>
<dbReference type="InterPro" id="IPR052599">
    <property type="entry name" value="SLC43A_AATransporter"/>
</dbReference>
<feature type="compositionally biased region" description="Polar residues" evidence="7">
    <location>
        <begin position="1"/>
        <end position="10"/>
    </location>
</feature>
<comment type="similarity">
    <text evidence="2">Belongs to the SLC43A transporter (TC 2.A.1.44) family.</text>
</comment>
<dbReference type="Proteomes" id="UP000670092">
    <property type="component" value="Unassembled WGS sequence"/>
</dbReference>
<feature type="region of interest" description="Disordered" evidence="7">
    <location>
        <begin position="1"/>
        <end position="46"/>
    </location>
</feature>
<feature type="transmembrane region" description="Helical" evidence="8">
    <location>
        <begin position="592"/>
        <end position="611"/>
    </location>
</feature>
<evidence type="ECO:0000256" key="3">
    <source>
        <dbReference type="ARBA" id="ARBA00022448"/>
    </source>
</evidence>
<feature type="region of interest" description="Disordered" evidence="7">
    <location>
        <begin position="79"/>
        <end position="102"/>
    </location>
</feature>
<evidence type="ECO:0000313" key="9">
    <source>
        <dbReference type="EMBL" id="KAG5288797.1"/>
    </source>
</evidence>
<protein>
    <submittedName>
        <fullName evidence="9">MFS transporter</fullName>
    </submittedName>
</protein>
<dbReference type="AlphaFoldDB" id="A0A8H8CT50"/>
<feature type="transmembrane region" description="Helical" evidence="8">
    <location>
        <begin position="271"/>
        <end position="292"/>
    </location>
</feature>
<feature type="compositionally biased region" description="Pro residues" evidence="7">
    <location>
        <begin position="394"/>
        <end position="403"/>
    </location>
</feature>